<protein>
    <submittedName>
        <fullName evidence="1">Uncharacterized protein</fullName>
    </submittedName>
</protein>
<dbReference type="AlphaFoldDB" id="X1GE96"/>
<sequence length="176" mass="20630">RKANYARKGIYFQAFTSLSTGLERIGKLCLILDYTLKNDGNYPDNDYLKNEIGHDLEILYQKALELKNEYQFHFKFLQDLNSGIYKKILNILSRFGKGDRYSNIDLIVNKRDYDDPIKIWYEEVDLYFYNNLVTKRKKDKIKADAQIIGELLEPHIHVRHTSEDEAGITDAENASL</sequence>
<gene>
    <name evidence="1" type="ORF">S03H2_24950</name>
</gene>
<evidence type="ECO:0000313" key="1">
    <source>
        <dbReference type="EMBL" id="GAH43135.1"/>
    </source>
</evidence>
<comment type="caution">
    <text evidence="1">The sequence shown here is derived from an EMBL/GenBank/DDBJ whole genome shotgun (WGS) entry which is preliminary data.</text>
</comment>
<organism evidence="1">
    <name type="scientific">marine sediment metagenome</name>
    <dbReference type="NCBI Taxonomy" id="412755"/>
    <lineage>
        <taxon>unclassified sequences</taxon>
        <taxon>metagenomes</taxon>
        <taxon>ecological metagenomes</taxon>
    </lineage>
</organism>
<reference evidence="1" key="1">
    <citation type="journal article" date="2014" name="Front. Microbiol.">
        <title>High frequency of phylogenetically diverse reductive dehalogenase-homologous genes in deep subseafloor sedimentary metagenomes.</title>
        <authorList>
            <person name="Kawai M."/>
            <person name="Futagami T."/>
            <person name="Toyoda A."/>
            <person name="Takaki Y."/>
            <person name="Nishi S."/>
            <person name="Hori S."/>
            <person name="Arai W."/>
            <person name="Tsubouchi T."/>
            <person name="Morono Y."/>
            <person name="Uchiyama I."/>
            <person name="Ito T."/>
            <person name="Fujiyama A."/>
            <person name="Inagaki F."/>
            <person name="Takami H."/>
        </authorList>
    </citation>
    <scope>NUCLEOTIDE SEQUENCE</scope>
    <source>
        <strain evidence="1">Expedition CK06-06</strain>
    </source>
</reference>
<feature type="non-terminal residue" evidence="1">
    <location>
        <position position="1"/>
    </location>
</feature>
<dbReference type="EMBL" id="BARU01013997">
    <property type="protein sequence ID" value="GAH43135.1"/>
    <property type="molecule type" value="Genomic_DNA"/>
</dbReference>
<accession>X1GE96</accession>
<proteinExistence type="predicted"/>
<feature type="non-terminal residue" evidence="1">
    <location>
        <position position="176"/>
    </location>
</feature>
<name>X1GE96_9ZZZZ</name>